<evidence type="ECO:0000313" key="4">
    <source>
        <dbReference type="Proteomes" id="UP001208245"/>
    </source>
</evidence>
<reference evidence="3 4" key="1">
    <citation type="journal article" date="2020" name="Int. J. Syst. Evol. Microbiol.">
        <title>Ureaplasma miroungigenitalium sp. nov. isolated from northern elephant seals (Mirounga angustirostris) and Ureaplasma zalophigenitalium sp. nov. isolated from California sea lions (Zalophus californianus).</title>
        <authorList>
            <person name="Volokhov D.V."/>
            <person name="Gulland F.M."/>
            <person name="Gao Y."/>
            <person name="Chizhikov V.E."/>
        </authorList>
    </citation>
    <scope>NUCLEOTIDE SEQUENCE [LARGE SCALE GENOMIC DNA]</scope>
    <source>
        <strain evidence="3 4">ES3182-GEN</strain>
    </source>
</reference>
<sequence>MKVSDKFKHFFKNPRTKVIGFCCLGVGIVAAAVGFGVSLGFKGQKTSKQAYTPVNNQITLVPKNTHEPSSNVFAIENNKKQLDENNQIQPIKKEVVIVEHHNPTNIFVEQNENKEQATDLHEHANHTTEHTSTTADENDSNKKTETHLNEVEHVELTRFNLKPVVQKMNEFYSLIDFQKYFRKENPQLGFDDSIIQEQLKAIMFKAILSFDQFKRVWNYLEYSVKYKIIDNHLIVLVNWLINTPEPGVKKQFYDQLSISLEQ</sequence>
<proteinExistence type="predicted"/>
<feature type="transmembrane region" description="Helical" evidence="2">
    <location>
        <begin position="21"/>
        <end position="41"/>
    </location>
</feature>
<evidence type="ECO:0000256" key="2">
    <source>
        <dbReference type="SAM" id="Phobius"/>
    </source>
</evidence>
<feature type="region of interest" description="Disordered" evidence="1">
    <location>
        <begin position="124"/>
        <end position="143"/>
    </location>
</feature>
<evidence type="ECO:0000256" key="1">
    <source>
        <dbReference type="SAM" id="MobiDB-lite"/>
    </source>
</evidence>
<dbReference type="InterPro" id="IPR035219">
    <property type="entry name" value="DUF5452"/>
</dbReference>
<comment type="caution">
    <text evidence="3">The sequence shown here is derived from an EMBL/GenBank/DDBJ whole genome shotgun (WGS) entry which is preliminary data.</text>
</comment>
<evidence type="ECO:0000313" key="3">
    <source>
        <dbReference type="EMBL" id="MCV3728375.1"/>
    </source>
</evidence>
<keyword evidence="2" id="KW-1133">Transmembrane helix</keyword>
<keyword evidence="4" id="KW-1185">Reference proteome</keyword>
<organism evidence="3 4">
    <name type="scientific">Ureaplasma miroungigenitalium</name>
    <dbReference type="NCBI Taxonomy" id="1042321"/>
    <lineage>
        <taxon>Bacteria</taxon>
        <taxon>Bacillati</taxon>
        <taxon>Mycoplasmatota</taxon>
        <taxon>Mycoplasmoidales</taxon>
        <taxon>Mycoplasmoidaceae</taxon>
        <taxon>Ureaplasma</taxon>
    </lineage>
</organism>
<dbReference type="EMBL" id="JAOXHL010000001">
    <property type="protein sequence ID" value="MCV3728375.1"/>
    <property type="molecule type" value="Genomic_DNA"/>
</dbReference>
<dbReference type="RefSeq" id="WP_263821699.1">
    <property type="nucleotide sequence ID" value="NZ_JAOXHL010000001.1"/>
</dbReference>
<dbReference type="Pfam" id="PF17533">
    <property type="entry name" value="DUF5452"/>
    <property type="match status" value="1"/>
</dbReference>
<evidence type="ECO:0008006" key="5">
    <source>
        <dbReference type="Google" id="ProtNLM"/>
    </source>
</evidence>
<protein>
    <recommendedName>
        <fullName evidence="5">DUF4476 domain-containing protein</fullName>
    </recommendedName>
</protein>
<name>A0ABT3BMA6_9BACT</name>
<dbReference type="Proteomes" id="UP001208245">
    <property type="component" value="Unassembled WGS sequence"/>
</dbReference>
<gene>
    <name evidence="3" type="ORF">OF376_01125</name>
</gene>
<keyword evidence="2" id="KW-0472">Membrane</keyword>
<accession>A0ABT3BMA6</accession>
<keyword evidence="2" id="KW-0812">Transmembrane</keyword>